<dbReference type="AlphaFoldDB" id="A0A9P7ZS00"/>
<protein>
    <submittedName>
        <fullName evidence="1">Uncharacterized protein</fullName>
    </submittedName>
</protein>
<reference evidence="1" key="1">
    <citation type="journal article" date="2021" name="IMA Fungus">
        <title>Genomic characterization of three marine fungi, including Emericellopsis atlantica sp. nov. with signatures of a generalist lifestyle and marine biomass degradation.</title>
        <authorList>
            <person name="Hagestad O.C."/>
            <person name="Hou L."/>
            <person name="Andersen J.H."/>
            <person name="Hansen E.H."/>
            <person name="Altermark B."/>
            <person name="Li C."/>
            <person name="Kuhnert E."/>
            <person name="Cox R.J."/>
            <person name="Crous P.W."/>
            <person name="Spatafora J.W."/>
            <person name="Lail K."/>
            <person name="Amirebrahimi M."/>
            <person name="Lipzen A."/>
            <person name="Pangilinan J."/>
            <person name="Andreopoulos W."/>
            <person name="Hayes R.D."/>
            <person name="Ng V."/>
            <person name="Grigoriev I.V."/>
            <person name="Jackson S.A."/>
            <person name="Sutton T.D.S."/>
            <person name="Dobson A.D.W."/>
            <person name="Rama T."/>
        </authorList>
    </citation>
    <scope>NUCLEOTIDE SEQUENCE</scope>
    <source>
        <strain evidence="1">TS7</strain>
    </source>
</reference>
<organism evidence="1 2">
    <name type="scientific">Emericellopsis atlantica</name>
    <dbReference type="NCBI Taxonomy" id="2614577"/>
    <lineage>
        <taxon>Eukaryota</taxon>
        <taxon>Fungi</taxon>
        <taxon>Dikarya</taxon>
        <taxon>Ascomycota</taxon>
        <taxon>Pezizomycotina</taxon>
        <taxon>Sordariomycetes</taxon>
        <taxon>Hypocreomycetidae</taxon>
        <taxon>Hypocreales</taxon>
        <taxon>Bionectriaceae</taxon>
        <taxon>Emericellopsis</taxon>
    </lineage>
</organism>
<keyword evidence="2" id="KW-1185">Reference proteome</keyword>
<comment type="caution">
    <text evidence="1">The sequence shown here is derived from an EMBL/GenBank/DDBJ whole genome shotgun (WGS) entry which is preliminary data.</text>
</comment>
<sequence>MRYVLFVSWIALQVKRSDIQSLVEDTLELCAVSFLDHLHSMYLKKAPQSKNDVIWTPVSSDLAQAAGPCPIAMSAHPSRRSKLRGTQQQVVSRLDDSPTDHLRIRIVSVDDCCRVEYHHEDKGLALATRLHLDRVDSNLDDESPRREPKASIHTLGLYLQETGYGRCRFCATSCRSLGVSSRTPTPESRFPLIEALI</sequence>
<dbReference type="RefSeq" id="XP_046121153.1">
    <property type="nucleotide sequence ID" value="XM_046259901.1"/>
</dbReference>
<name>A0A9P7ZS00_9HYPO</name>
<dbReference type="Proteomes" id="UP000887229">
    <property type="component" value="Unassembled WGS sequence"/>
</dbReference>
<proteinExistence type="predicted"/>
<accession>A0A9P7ZS00</accession>
<dbReference type="EMBL" id="MU251246">
    <property type="protein sequence ID" value="KAG9257229.1"/>
    <property type="molecule type" value="Genomic_DNA"/>
</dbReference>
<gene>
    <name evidence="1" type="ORF">F5Z01DRAFT_459665</name>
</gene>
<evidence type="ECO:0000313" key="1">
    <source>
        <dbReference type="EMBL" id="KAG9257229.1"/>
    </source>
</evidence>
<evidence type="ECO:0000313" key="2">
    <source>
        <dbReference type="Proteomes" id="UP000887229"/>
    </source>
</evidence>
<dbReference type="GeneID" id="70290804"/>